<evidence type="ECO:0000256" key="1">
    <source>
        <dbReference type="ARBA" id="ARBA00022574"/>
    </source>
</evidence>
<evidence type="ECO:0000313" key="4">
    <source>
        <dbReference type="EMBL" id="KAG0263307.1"/>
    </source>
</evidence>
<dbReference type="Gene3D" id="2.130.10.10">
    <property type="entry name" value="YVTN repeat-like/Quinoprotein amine dehydrogenase"/>
    <property type="match status" value="1"/>
</dbReference>
<dbReference type="OrthoDB" id="2426869at2759"/>
<sequence>MTVKPNAGIYRRDPMFDCEWNYQDEHSFMTAHAEMIRIWDARNTTKSVEQVEIHNGLHNILYRARWSPHHRNVIAGLCADGLLRVWCTNTSSKPGGHQKEGEKDELLFIHSGHQ</sequence>
<keyword evidence="1" id="KW-0853">WD repeat</keyword>
<feature type="compositionally biased region" description="Basic and acidic residues" evidence="3">
    <location>
        <begin position="97"/>
        <end position="107"/>
    </location>
</feature>
<comment type="caution">
    <text evidence="4">The sequence shown here is derived from an EMBL/GenBank/DDBJ whole genome shotgun (WGS) entry which is preliminary data.</text>
</comment>
<reference evidence="4" key="1">
    <citation type="journal article" date="2020" name="Fungal Divers.">
        <title>Resolving the Mortierellaceae phylogeny through synthesis of multi-gene phylogenetics and phylogenomics.</title>
        <authorList>
            <person name="Vandepol N."/>
            <person name="Liber J."/>
            <person name="Desiro A."/>
            <person name="Na H."/>
            <person name="Kennedy M."/>
            <person name="Barry K."/>
            <person name="Grigoriev I.V."/>
            <person name="Miller A.N."/>
            <person name="O'Donnell K."/>
            <person name="Stajich J.E."/>
            <person name="Bonito G."/>
        </authorList>
    </citation>
    <scope>NUCLEOTIDE SEQUENCE</scope>
    <source>
        <strain evidence="4">BC1065</strain>
    </source>
</reference>
<dbReference type="EMBL" id="JAAAJB010000164">
    <property type="protein sequence ID" value="KAG0263307.1"/>
    <property type="molecule type" value="Genomic_DNA"/>
</dbReference>
<keyword evidence="2" id="KW-0677">Repeat</keyword>
<dbReference type="InterPro" id="IPR050459">
    <property type="entry name" value="WD_repeat_RBAP46/RBAP48/MSI1"/>
</dbReference>
<evidence type="ECO:0000256" key="3">
    <source>
        <dbReference type="SAM" id="MobiDB-lite"/>
    </source>
</evidence>
<dbReference type="Proteomes" id="UP000807716">
    <property type="component" value="Unassembled WGS sequence"/>
</dbReference>
<organism evidence="4 5">
    <name type="scientific">Actinomortierella ambigua</name>
    <dbReference type="NCBI Taxonomy" id="1343610"/>
    <lineage>
        <taxon>Eukaryota</taxon>
        <taxon>Fungi</taxon>
        <taxon>Fungi incertae sedis</taxon>
        <taxon>Mucoromycota</taxon>
        <taxon>Mortierellomycotina</taxon>
        <taxon>Mortierellomycetes</taxon>
        <taxon>Mortierellales</taxon>
        <taxon>Mortierellaceae</taxon>
        <taxon>Actinomortierella</taxon>
    </lineage>
</organism>
<accession>A0A9P6QA28</accession>
<protein>
    <submittedName>
        <fullName evidence="4">Uncharacterized protein</fullName>
    </submittedName>
</protein>
<dbReference type="InterPro" id="IPR015943">
    <property type="entry name" value="WD40/YVTN_repeat-like_dom_sf"/>
</dbReference>
<gene>
    <name evidence="4" type="ORF">DFQ27_001828</name>
</gene>
<dbReference type="SUPFAM" id="SSF50978">
    <property type="entry name" value="WD40 repeat-like"/>
    <property type="match status" value="1"/>
</dbReference>
<proteinExistence type="predicted"/>
<name>A0A9P6QA28_9FUNG</name>
<dbReference type="AlphaFoldDB" id="A0A9P6QA28"/>
<feature type="region of interest" description="Disordered" evidence="3">
    <location>
        <begin position="91"/>
        <end position="114"/>
    </location>
</feature>
<evidence type="ECO:0000256" key="2">
    <source>
        <dbReference type="ARBA" id="ARBA00022737"/>
    </source>
</evidence>
<dbReference type="PANTHER" id="PTHR22850">
    <property type="entry name" value="WD40 REPEAT FAMILY"/>
    <property type="match status" value="1"/>
</dbReference>
<evidence type="ECO:0000313" key="5">
    <source>
        <dbReference type="Proteomes" id="UP000807716"/>
    </source>
</evidence>
<keyword evidence="5" id="KW-1185">Reference proteome</keyword>
<dbReference type="InterPro" id="IPR036322">
    <property type="entry name" value="WD40_repeat_dom_sf"/>
</dbReference>